<dbReference type="RefSeq" id="WP_161921898.1">
    <property type="nucleotide sequence ID" value="NZ_JAACYS010000120.1"/>
</dbReference>
<accession>A0ABX0AAI5</accession>
<keyword evidence="2" id="KW-1185">Reference proteome</keyword>
<sequence>MINQQERQKSTSEKENIDSLITIQKDIEKVIKGEKTSQRRMKRFADVGDILTLDGYKFVIEKVYQQELGEITDEDARKEGYENFEAYKESILSIHDGMPWIPTLKVWVHEFSPFKED</sequence>
<comment type="caution">
    <text evidence="1">The sequence shown here is derived from an EMBL/GenBank/DDBJ whole genome shotgun (WGS) entry which is preliminary data.</text>
</comment>
<dbReference type="InterPro" id="IPR015947">
    <property type="entry name" value="PUA-like_sf"/>
</dbReference>
<evidence type="ECO:0000313" key="1">
    <source>
        <dbReference type="EMBL" id="NCU19079.1"/>
    </source>
</evidence>
<protein>
    <submittedName>
        <fullName evidence="1">ASCH domain-containing protein</fullName>
    </submittedName>
</protein>
<gene>
    <name evidence="1" type="ORF">GW534_15615</name>
</gene>
<name>A0ABX0AAI5_9BACI</name>
<evidence type="ECO:0000313" key="2">
    <source>
        <dbReference type="Proteomes" id="UP000743899"/>
    </source>
</evidence>
<dbReference type="SUPFAM" id="SSF88697">
    <property type="entry name" value="PUA domain-like"/>
    <property type="match status" value="1"/>
</dbReference>
<dbReference type="EMBL" id="JAACYS010000120">
    <property type="protein sequence ID" value="NCU19079.1"/>
    <property type="molecule type" value="Genomic_DNA"/>
</dbReference>
<organism evidence="1 2">
    <name type="scientific">Pallidibacillus pasinlerensis</name>
    <dbReference type="NCBI Taxonomy" id="2703818"/>
    <lineage>
        <taxon>Bacteria</taxon>
        <taxon>Bacillati</taxon>
        <taxon>Bacillota</taxon>
        <taxon>Bacilli</taxon>
        <taxon>Bacillales</taxon>
        <taxon>Bacillaceae</taxon>
        <taxon>Pallidibacillus</taxon>
    </lineage>
</organism>
<proteinExistence type="predicted"/>
<dbReference type="Proteomes" id="UP000743899">
    <property type="component" value="Unassembled WGS sequence"/>
</dbReference>
<reference evidence="1 2" key="1">
    <citation type="submission" date="2020-01" db="EMBL/GenBank/DDBJ databases">
        <title>A novel Bacillus sp. from Pasinler.</title>
        <authorList>
            <person name="Adiguzel A."/>
            <person name="Ay H."/>
            <person name="Baltaci M.O."/>
        </authorList>
    </citation>
    <scope>NUCLEOTIDE SEQUENCE [LARGE SCALE GENOMIC DNA]</scope>
    <source>
        <strain evidence="1 2">P1</strain>
    </source>
</reference>